<protein>
    <submittedName>
        <fullName evidence="1">Uncharacterized protein</fullName>
    </submittedName>
</protein>
<proteinExistence type="predicted"/>
<dbReference type="InterPro" id="IPR056209">
    <property type="entry name" value="SU10_adaptor"/>
</dbReference>
<comment type="caution">
    <text evidence="1">The sequence shown here is derived from an EMBL/GenBank/DDBJ whole genome shotgun (WGS) entry which is preliminary data.</text>
</comment>
<dbReference type="EMBL" id="JACHVZ010000007">
    <property type="protein sequence ID" value="MBB2928391.1"/>
    <property type="molecule type" value="Genomic_DNA"/>
</dbReference>
<keyword evidence="2" id="KW-1185">Reference proteome</keyword>
<sequence length="316" mass="33627">MATALDIIQGALKRINAYAAGEVLDDQDANDALWVLNDLLDSLSNEHLACYQRVENILELVSGQNIYTIGNPVGGTFLGTTVQGSETISGVTAMPSNIQIGGTLTGAGIAVGATVTAFNAAASTVTMSAPATATFAVLAPIKFTTPGNFGVQRPLRIVNGFTRLTTSGISQVDYPLEIISVDQWSAIGLKNQPGPWPKVIYYDAAFPLATLYMFPTPSQAGELHLWTDNLFSDLLTLNTEVSLPQGYVRFLKLALALELAPEYGKQPSQLVMQQYAQAKAAVKALNMQAQSTATYDRAIAGRAKADAGWILHGGFQ</sequence>
<dbReference type="Gene3D" id="1.10.3230.20">
    <property type="entry name" value="P22 tail accessory factor (Gp4)"/>
    <property type="match status" value="1"/>
</dbReference>
<gene>
    <name evidence="1" type="ORF">FHX59_002813</name>
</gene>
<dbReference type="RefSeq" id="WP_110384500.1">
    <property type="nucleotide sequence ID" value="NZ_JACHVZ010000007.1"/>
</dbReference>
<evidence type="ECO:0000313" key="2">
    <source>
        <dbReference type="Proteomes" id="UP000533533"/>
    </source>
</evidence>
<evidence type="ECO:0000313" key="1">
    <source>
        <dbReference type="EMBL" id="MBB2928391.1"/>
    </source>
</evidence>
<accession>A0ABR6FM00</accession>
<dbReference type="Proteomes" id="UP000533533">
    <property type="component" value="Unassembled WGS sequence"/>
</dbReference>
<dbReference type="Pfam" id="PF24175">
    <property type="entry name" value="SU10_adaptor"/>
    <property type="match status" value="1"/>
</dbReference>
<dbReference type="InterPro" id="IPR038258">
    <property type="entry name" value="Gp4_sf"/>
</dbReference>
<name>A0ABR6FM00_9BURK</name>
<reference evidence="1 2" key="1">
    <citation type="submission" date="2020-08" db="EMBL/GenBank/DDBJ databases">
        <title>Genomic Encyclopedia of Type Strains, Phase IV (KMG-V): Genome sequencing to study the core and pangenomes of soil and plant-associated prokaryotes.</title>
        <authorList>
            <person name="Whitman W."/>
        </authorList>
    </citation>
    <scope>NUCLEOTIDE SEQUENCE [LARGE SCALE GENOMIC DNA]</scope>
    <source>
        <strain evidence="1 2">SRMrh-85</strain>
    </source>
</reference>
<organism evidence="1 2">
    <name type="scientific">Paraburkholderia silvatlantica</name>
    <dbReference type="NCBI Taxonomy" id="321895"/>
    <lineage>
        <taxon>Bacteria</taxon>
        <taxon>Pseudomonadati</taxon>
        <taxon>Pseudomonadota</taxon>
        <taxon>Betaproteobacteria</taxon>
        <taxon>Burkholderiales</taxon>
        <taxon>Burkholderiaceae</taxon>
        <taxon>Paraburkholderia</taxon>
    </lineage>
</organism>